<sequence>MEKVSSREARRRRLSDRGSERLALITGRIQSLSPDPDLDSSQREDSSLRNDDSVREPFRHDGCAPELEPLLHNADKGKDLASASATLFGQEEPVFQAPPSVLSPPKSLQHEHHSHHSPFTTGEIISAISASEDVRTRCATAAALLVILSYIGFPILGWGVMRGTIIFRPLYLLLLTNTSIVFARLLSGKDGANTRPRQMNRVASSSENGMADQLGRALESGLLLQNIFGALLMDFSIYVVVLICGLNLMP</sequence>
<keyword evidence="2" id="KW-0812">Transmembrane</keyword>
<evidence type="ECO:0000256" key="2">
    <source>
        <dbReference type="SAM" id="Phobius"/>
    </source>
</evidence>
<feature type="compositionally biased region" description="Basic and acidic residues" evidence="1">
    <location>
        <begin position="40"/>
        <end position="63"/>
    </location>
</feature>
<dbReference type="OrthoDB" id="1922492at2759"/>
<organism evidence="3 4">
    <name type="scientific">Dorcoceras hygrometricum</name>
    <dbReference type="NCBI Taxonomy" id="472368"/>
    <lineage>
        <taxon>Eukaryota</taxon>
        <taxon>Viridiplantae</taxon>
        <taxon>Streptophyta</taxon>
        <taxon>Embryophyta</taxon>
        <taxon>Tracheophyta</taxon>
        <taxon>Spermatophyta</taxon>
        <taxon>Magnoliopsida</taxon>
        <taxon>eudicotyledons</taxon>
        <taxon>Gunneridae</taxon>
        <taxon>Pentapetalae</taxon>
        <taxon>asterids</taxon>
        <taxon>lamiids</taxon>
        <taxon>Lamiales</taxon>
        <taxon>Gesneriaceae</taxon>
        <taxon>Didymocarpoideae</taxon>
        <taxon>Trichosporeae</taxon>
        <taxon>Loxocarpinae</taxon>
        <taxon>Dorcoceras</taxon>
    </lineage>
</organism>
<accession>A0A2Z7B075</accession>
<feature type="transmembrane region" description="Helical" evidence="2">
    <location>
        <begin position="227"/>
        <end position="249"/>
    </location>
</feature>
<evidence type="ECO:0000313" key="4">
    <source>
        <dbReference type="Proteomes" id="UP000250235"/>
    </source>
</evidence>
<dbReference type="Proteomes" id="UP000250235">
    <property type="component" value="Unassembled WGS sequence"/>
</dbReference>
<dbReference type="AlphaFoldDB" id="A0A2Z7B075"/>
<feature type="region of interest" description="Disordered" evidence="1">
    <location>
        <begin position="1"/>
        <end position="69"/>
    </location>
</feature>
<gene>
    <name evidence="3" type="ORF">F511_21600</name>
</gene>
<protein>
    <submittedName>
        <fullName evidence="3">Zinc finger FYVE domain-containing protein 26 isoform 1</fullName>
    </submittedName>
</protein>
<proteinExistence type="predicted"/>
<evidence type="ECO:0000313" key="3">
    <source>
        <dbReference type="EMBL" id="KZV24902.1"/>
    </source>
</evidence>
<keyword evidence="2" id="KW-0472">Membrane</keyword>
<reference evidence="3 4" key="1">
    <citation type="journal article" date="2015" name="Proc. Natl. Acad. Sci. U.S.A.">
        <title>The resurrection genome of Boea hygrometrica: A blueprint for survival of dehydration.</title>
        <authorList>
            <person name="Xiao L."/>
            <person name="Yang G."/>
            <person name="Zhang L."/>
            <person name="Yang X."/>
            <person name="Zhao S."/>
            <person name="Ji Z."/>
            <person name="Zhou Q."/>
            <person name="Hu M."/>
            <person name="Wang Y."/>
            <person name="Chen M."/>
            <person name="Xu Y."/>
            <person name="Jin H."/>
            <person name="Xiao X."/>
            <person name="Hu G."/>
            <person name="Bao F."/>
            <person name="Hu Y."/>
            <person name="Wan P."/>
            <person name="Li L."/>
            <person name="Deng X."/>
            <person name="Kuang T."/>
            <person name="Xiang C."/>
            <person name="Zhu J.K."/>
            <person name="Oliver M.J."/>
            <person name="He Y."/>
        </authorList>
    </citation>
    <scope>NUCLEOTIDE SEQUENCE [LARGE SCALE GENOMIC DNA]</scope>
    <source>
        <strain evidence="4">cv. XS01</strain>
    </source>
</reference>
<keyword evidence="4" id="KW-1185">Reference proteome</keyword>
<dbReference type="EMBL" id="KV012495">
    <property type="protein sequence ID" value="KZV24902.1"/>
    <property type="molecule type" value="Genomic_DNA"/>
</dbReference>
<evidence type="ECO:0000256" key="1">
    <source>
        <dbReference type="SAM" id="MobiDB-lite"/>
    </source>
</evidence>
<keyword evidence="2" id="KW-1133">Transmembrane helix</keyword>
<feature type="transmembrane region" description="Helical" evidence="2">
    <location>
        <begin position="170"/>
        <end position="187"/>
    </location>
</feature>
<feature type="transmembrane region" description="Helical" evidence="2">
    <location>
        <begin position="139"/>
        <end position="158"/>
    </location>
</feature>
<dbReference type="PANTHER" id="PTHR35469:SF4">
    <property type="entry name" value="TRANSMEMBRANE PROTEIN"/>
    <property type="match status" value="1"/>
</dbReference>
<dbReference type="PANTHER" id="PTHR35469">
    <property type="entry name" value="TRANSMEMBRANE PROTEIN"/>
    <property type="match status" value="1"/>
</dbReference>
<name>A0A2Z7B075_9LAMI</name>